<evidence type="ECO:0000313" key="2">
    <source>
        <dbReference type="EMBL" id="CAB4696654.1"/>
    </source>
</evidence>
<evidence type="ECO:0000256" key="1">
    <source>
        <dbReference type="ARBA" id="ARBA00009981"/>
    </source>
</evidence>
<sequence length="76" mass="8557">MRELRNRTADVIAAVEAGQTITLTNRGAPIADIVPHRRRTRWLPGDWLAEQLRDKQADPGLRGDLDRLVGDTIDEI</sequence>
<name>A0A6J6PK86_9ZZZZ</name>
<gene>
    <name evidence="2" type="ORF">UFOPK2399_01071</name>
</gene>
<dbReference type="Gene3D" id="3.40.1620.10">
    <property type="entry name" value="YefM-like domain"/>
    <property type="match status" value="1"/>
</dbReference>
<comment type="similarity">
    <text evidence="1">Belongs to the phD/YefM antitoxin family.</text>
</comment>
<dbReference type="NCBIfam" id="TIGR01552">
    <property type="entry name" value="phd_fam"/>
    <property type="match status" value="1"/>
</dbReference>
<reference evidence="2" key="1">
    <citation type="submission" date="2020-05" db="EMBL/GenBank/DDBJ databases">
        <authorList>
            <person name="Chiriac C."/>
            <person name="Salcher M."/>
            <person name="Ghai R."/>
            <person name="Kavagutti S V."/>
        </authorList>
    </citation>
    <scope>NUCLEOTIDE SEQUENCE</scope>
</reference>
<dbReference type="AlphaFoldDB" id="A0A6J6PK86"/>
<dbReference type="InterPro" id="IPR036165">
    <property type="entry name" value="YefM-like_sf"/>
</dbReference>
<dbReference type="SUPFAM" id="SSF143120">
    <property type="entry name" value="YefM-like"/>
    <property type="match status" value="1"/>
</dbReference>
<organism evidence="2">
    <name type="scientific">freshwater metagenome</name>
    <dbReference type="NCBI Taxonomy" id="449393"/>
    <lineage>
        <taxon>unclassified sequences</taxon>
        <taxon>metagenomes</taxon>
        <taxon>ecological metagenomes</taxon>
    </lineage>
</organism>
<dbReference type="EMBL" id="CAEZXP010000002">
    <property type="protein sequence ID" value="CAB4696654.1"/>
    <property type="molecule type" value="Genomic_DNA"/>
</dbReference>
<protein>
    <submittedName>
        <fullName evidence="2">Unannotated protein</fullName>
    </submittedName>
</protein>
<accession>A0A6J6PK86</accession>
<proteinExistence type="inferred from homology"/>